<gene>
    <name evidence="1" type="ORF">LX32DRAFT_94035</name>
</gene>
<sequence>MLPSGRRRCLGERLSDCLRTVLCLTQAWFPCFILMKSCRQRRRSRCALVLAVCCSSSEEVLLAPDDGSWRTCLDSLRKVWYLPAHGSYRRLPRPREDSPVLSTNERSRWTLTIPRPPRRPFSQPSSLESRVVSRTCFAS</sequence>
<name>A0AAD9LXN4_9PEZI</name>
<organism evidence="1 2">
    <name type="scientific">Colletotrichum zoysiae</name>
    <dbReference type="NCBI Taxonomy" id="1216348"/>
    <lineage>
        <taxon>Eukaryota</taxon>
        <taxon>Fungi</taxon>
        <taxon>Dikarya</taxon>
        <taxon>Ascomycota</taxon>
        <taxon>Pezizomycotina</taxon>
        <taxon>Sordariomycetes</taxon>
        <taxon>Hypocreomycetidae</taxon>
        <taxon>Glomerellales</taxon>
        <taxon>Glomerellaceae</taxon>
        <taxon>Colletotrichum</taxon>
        <taxon>Colletotrichum graminicola species complex</taxon>
    </lineage>
</organism>
<dbReference type="EMBL" id="MU842959">
    <property type="protein sequence ID" value="KAK2024627.1"/>
    <property type="molecule type" value="Genomic_DNA"/>
</dbReference>
<dbReference type="AlphaFoldDB" id="A0AAD9LXN4"/>
<dbReference type="Proteomes" id="UP001232148">
    <property type="component" value="Unassembled WGS sequence"/>
</dbReference>
<comment type="caution">
    <text evidence="1">The sequence shown here is derived from an EMBL/GenBank/DDBJ whole genome shotgun (WGS) entry which is preliminary data.</text>
</comment>
<accession>A0AAD9LXN4</accession>
<evidence type="ECO:0000313" key="2">
    <source>
        <dbReference type="Proteomes" id="UP001232148"/>
    </source>
</evidence>
<protein>
    <submittedName>
        <fullName evidence="1">Uncharacterized protein</fullName>
    </submittedName>
</protein>
<reference evidence="1" key="1">
    <citation type="submission" date="2021-06" db="EMBL/GenBank/DDBJ databases">
        <title>Comparative genomics, transcriptomics and evolutionary studies reveal genomic signatures of adaptation to plant cell wall in hemibiotrophic fungi.</title>
        <authorList>
            <consortium name="DOE Joint Genome Institute"/>
            <person name="Baroncelli R."/>
            <person name="Diaz J.F."/>
            <person name="Benocci T."/>
            <person name="Peng M."/>
            <person name="Battaglia E."/>
            <person name="Haridas S."/>
            <person name="Andreopoulos W."/>
            <person name="Labutti K."/>
            <person name="Pangilinan J."/>
            <person name="Floch G.L."/>
            <person name="Makela M.R."/>
            <person name="Henrissat B."/>
            <person name="Grigoriev I.V."/>
            <person name="Crouch J.A."/>
            <person name="De Vries R.P."/>
            <person name="Sukno S.A."/>
            <person name="Thon M.R."/>
        </authorList>
    </citation>
    <scope>NUCLEOTIDE SEQUENCE</scope>
    <source>
        <strain evidence="1">MAFF235873</strain>
    </source>
</reference>
<keyword evidence="2" id="KW-1185">Reference proteome</keyword>
<evidence type="ECO:0000313" key="1">
    <source>
        <dbReference type="EMBL" id="KAK2024627.1"/>
    </source>
</evidence>
<proteinExistence type="predicted"/>